<dbReference type="EMBL" id="AAHGSM010000175">
    <property type="protein sequence ID" value="EBV9070992.1"/>
    <property type="molecule type" value="Genomic_DNA"/>
</dbReference>
<dbReference type="Gene3D" id="2.40.30.170">
    <property type="match status" value="1"/>
</dbReference>
<name>A0A5W0JRZ7_SALTM</name>
<reference evidence="3" key="1">
    <citation type="submission" date="2018-07" db="EMBL/GenBank/DDBJ databases">
        <authorList>
            <consortium name="GenomeTrakr network: Whole genome sequencing for foodborne pathogen traceback"/>
        </authorList>
    </citation>
    <scope>NUCLEOTIDE SEQUENCE</scope>
    <source>
        <strain evidence="3">CVM-N23709</strain>
    </source>
</reference>
<dbReference type="PANTHER" id="PTHR30386">
    <property type="entry name" value="MEMBRANE FUSION SUBUNIT OF EMRAB-TOLC MULTIDRUG EFFLUX PUMP"/>
    <property type="match status" value="1"/>
</dbReference>
<dbReference type="PANTHER" id="PTHR30386:SF27">
    <property type="entry name" value="MEMBRANE FUSION PROTEIN (MFP) FAMILY PROTEIN"/>
    <property type="match status" value="1"/>
</dbReference>
<sequence>IQAKNEHAVWLAQVSQLEKEIELVREELALETNIFRSEIIEKHRKSTDNIVLLEHELEKNRQRKASSFIKAPVSGTVQELNIHTEGGVVTTAETLMIIVPDNDILEVTASVLNKDIGFIQPGQEVVIKVDAYPYTRHGYLTGKVKNITADSVSVPDTGLVFNVIISVDRNDIQGERKKIPVTAGMTVMAEI</sequence>
<accession>A0A5W0JRZ7</accession>
<dbReference type="Pfam" id="PF26002">
    <property type="entry name" value="Beta-barrel_AprE"/>
    <property type="match status" value="1"/>
</dbReference>
<dbReference type="PRINTS" id="PR01490">
    <property type="entry name" value="RTXTOXIND"/>
</dbReference>
<dbReference type="InterPro" id="IPR058982">
    <property type="entry name" value="Beta-barrel_AprE"/>
</dbReference>
<dbReference type="AlphaFoldDB" id="A0A5W0JRZ7"/>
<organism evidence="3">
    <name type="scientific">Salmonella enterica subsp. enterica serovar Typhimurium var. 5-</name>
    <dbReference type="NCBI Taxonomy" id="1620419"/>
    <lineage>
        <taxon>Bacteria</taxon>
        <taxon>Pseudomonadati</taxon>
        <taxon>Pseudomonadota</taxon>
        <taxon>Gammaproteobacteria</taxon>
        <taxon>Enterobacterales</taxon>
        <taxon>Enterobacteriaceae</taxon>
        <taxon>Salmonella</taxon>
    </lineage>
</organism>
<dbReference type="InterPro" id="IPR050739">
    <property type="entry name" value="MFP"/>
</dbReference>
<evidence type="ECO:0000313" key="3">
    <source>
        <dbReference type="EMBL" id="EBV9070992.1"/>
    </source>
</evidence>
<keyword evidence="1" id="KW-0175">Coiled coil</keyword>
<feature type="coiled-coil region" evidence="1">
    <location>
        <begin position="7"/>
        <end position="34"/>
    </location>
</feature>
<protein>
    <submittedName>
        <fullName evidence="3">HlyD family efflux transporter periplasmic adaptor subunit</fullName>
    </submittedName>
</protein>
<proteinExistence type="predicted"/>
<feature type="non-terminal residue" evidence="3">
    <location>
        <position position="1"/>
    </location>
</feature>
<feature type="domain" description="AprE-like beta-barrel" evidence="2">
    <location>
        <begin position="105"/>
        <end position="191"/>
    </location>
</feature>
<comment type="caution">
    <text evidence="3">The sequence shown here is derived from an EMBL/GenBank/DDBJ whole genome shotgun (WGS) entry which is preliminary data.</text>
</comment>
<gene>
    <name evidence="3" type="ORF">AUD73_25470</name>
</gene>
<feature type="non-terminal residue" evidence="3">
    <location>
        <position position="191"/>
    </location>
</feature>
<evidence type="ECO:0000259" key="2">
    <source>
        <dbReference type="Pfam" id="PF26002"/>
    </source>
</evidence>
<evidence type="ECO:0000256" key="1">
    <source>
        <dbReference type="SAM" id="Coils"/>
    </source>
</evidence>